<evidence type="ECO:0000313" key="5">
    <source>
        <dbReference type="Proteomes" id="UP001596189"/>
    </source>
</evidence>
<gene>
    <name evidence="4" type="ORF">ACFQDO_00490</name>
</gene>
<dbReference type="InterPro" id="IPR047057">
    <property type="entry name" value="MerR_fam"/>
</dbReference>
<evidence type="ECO:0000256" key="1">
    <source>
        <dbReference type="ARBA" id="ARBA00023125"/>
    </source>
</evidence>
<protein>
    <submittedName>
        <fullName evidence="4">MerR family transcriptional regulator</fullName>
    </submittedName>
</protein>
<evidence type="ECO:0000259" key="3">
    <source>
        <dbReference type="PROSITE" id="PS50937"/>
    </source>
</evidence>
<name>A0ABW1J9I8_9ACTN</name>
<dbReference type="InterPro" id="IPR011990">
    <property type="entry name" value="TPR-like_helical_dom_sf"/>
</dbReference>
<dbReference type="InterPro" id="IPR000551">
    <property type="entry name" value="MerR-type_HTH_dom"/>
</dbReference>
<dbReference type="Gene3D" id="1.10.1660.10">
    <property type="match status" value="1"/>
</dbReference>
<dbReference type="Proteomes" id="UP001596189">
    <property type="component" value="Unassembled WGS sequence"/>
</dbReference>
<dbReference type="RefSeq" id="WP_345716481.1">
    <property type="nucleotide sequence ID" value="NZ_BAABFP010000005.1"/>
</dbReference>
<evidence type="ECO:0000256" key="2">
    <source>
        <dbReference type="SAM" id="MobiDB-lite"/>
    </source>
</evidence>
<dbReference type="PANTHER" id="PTHR30204">
    <property type="entry name" value="REDOX-CYCLING DRUG-SENSING TRANSCRIPTIONAL ACTIVATOR SOXR"/>
    <property type="match status" value="1"/>
</dbReference>
<dbReference type="SMART" id="SM00422">
    <property type="entry name" value="HTH_MERR"/>
    <property type="match status" value="1"/>
</dbReference>
<dbReference type="InterPro" id="IPR009061">
    <property type="entry name" value="DNA-bd_dom_put_sf"/>
</dbReference>
<dbReference type="PANTHER" id="PTHR30204:SF97">
    <property type="entry name" value="MERR FAMILY REGULATORY PROTEIN"/>
    <property type="match status" value="1"/>
</dbReference>
<keyword evidence="5" id="KW-1185">Reference proteome</keyword>
<feature type="compositionally biased region" description="Low complexity" evidence="2">
    <location>
        <begin position="115"/>
        <end position="135"/>
    </location>
</feature>
<dbReference type="SUPFAM" id="SSF46955">
    <property type="entry name" value="Putative DNA-binding domain"/>
    <property type="match status" value="1"/>
</dbReference>
<comment type="caution">
    <text evidence="4">The sequence shown here is derived from an EMBL/GenBank/DDBJ whole genome shotgun (WGS) entry which is preliminary data.</text>
</comment>
<feature type="region of interest" description="Disordered" evidence="2">
    <location>
        <begin position="115"/>
        <end position="138"/>
    </location>
</feature>
<dbReference type="PROSITE" id="PS50937">
    <property type="entry name" value="HTH_MERR_2"/>
    <property type="match status" value="1"/>
</dbReference>
<dbReference type="SUPFAM" id="SSF48452">
    <property type="entry name" value="TPR-like"/>
    <property type="match status" value="1"/>
</dbReference>
<proteinExistence type="predicted"/>
<keyword evidence="1" id="KW-0238">DNA-binding</keyword>
<sequence>MTQHDGLLPIGELARRTGLTTKALRHYHRVDLLAPAFVDPQTGYRYYTRAQLADAQLVHLLRSVDVPLGEVRECLASTDPDAVATALARHRRRVEARSIRLRGDLHTIDHHLKETPVSTPAVPAGPASPTSGPAPDGELHRRLAVDLFNGTWRLMEDDARTRADDDRMLHMAHASRYHWELAGNAVNLARGEWLCSRVYALQRRGEPSLHHAQRVLDLCQENEIGDWDLAFAYEALARAHAVCGDEEAARAATEQALACAEDVTDPEDRALVLADLETIPGQPRFW</sequence>
<dbReference type="Pfam" id="PF13411">
    <property type="entry name" value="MerR_1"/>
    <property type="match status" value="1"/>
</dbReference>
<dbReference type="EMBL" id="JBHSRD010000002">
    <property type="protein sequence ID" value="MFC6005595.1"/>
    <property type="molecule type" value="Genomic_DNA"/>
</dbReference>
<dbReference type="CDD" id="cd01107">
    <property type="entry name" value="HTH_BmrR"/>
    <property type="match status" value="1"/>
</dbReference>
<dbReference type="Gene3D" id="1.25.40.10">
    <property type="entry name" value="Tetratricopeptide repeat domain"/>
    <property type="match status" value="1"/>
</dbReference>
<reference evidence="5" key="1">
    <citation type="journal article" date="2019" name="Int. J. Syst. Evol. Microbiol.">
        <title>The Global Catalogue of Microorganisms (GCM) 10K type strain sequencing project: providing services to taxonomists for standard genome sequencing and annotation.</title>
        <authorList>
            <consortium name="The Broad Institute Genomics Platform"/>
            <consortium name="The Broad Institute Genome Sequencing Center for Infectious Disease"/>
            <person name="Wu L."/>
            <person name="Ma J."/>
        </authorList>
    </citation>
    <scope>NUCLEOTIDE SEQUENCE [LARGE SCALE GENOMIC DNA]</scope>
    <source>
        <strain evidence="5">KACC 14249</strain>
    </source>
</reference>
<evidence type="ECO:0000313" key="4">
    <source>
        <dbReference type="EMBL" id="MFC6005595.1"/>
    </source>
</evidence>
<accession>A0ABW1J9I8</accession>
<organism evidence="4 5">
    <name type="scientific">Angustibacter luteus</name>
    <dbReference type="NCBI Taxonomy" id="658456"/>
    <lineage>
        <taxon>Bacteria</taxon>
        <taxon>Bacillati</taxon>
        <taxon>Actinomycetota</taxon>
        <taxon>Actinomycetes</taxon>
        <taxon>Kineosporiales</taxon>
        <taxon>Kineosporiaceae</taxon>
    </lineage>
</organism>
<feature type="domain" description="HTH merR-type" evidence="3">
    <location>
        <begin position="7"/>
        <end position="77"/>
    </location>
</feature>